<evidence type="ECO:0000256" key="5">
    <source>
        <dbReference type="RuleBase" id="RU367124"/>
    </source>
</evidence>
<evidence type="ECO:0000256" key="1">
    <source>
        <dbReference type="ARBA" id="ARBA00004613"/>
    </source>
</evidence>
<dbReference type="Pfam" id="PF16810">
    <property type="entry name" value="RXLR"/>
    <property type="match status" value="1"/>
</dbReference>
<accession>A0A0W8DYQ9</accession>
<keyword evidence="4" id="KW-0732">Signal</keyword>
<evidence type="ECO:0000256" key="3">
    <source>
        <dbReference type="ARBA" id="ARBA00022525"/>
    </source>
</evidence>
<dbReference type="Proteomes" id="UP000052943">
    <property type="component" value="Unassembled WGS sequence"/>
</dbReference>
<comment type="caution">
    <text evidence="6">The sequence shown here is derived from an EMBL/GenBank/DDBJ whole genome shotgun (WGS) entry which is preliminary data.</text>
</comment>
<comment type="subcellular location">
    <subcellularLocation>
        <location evidence="1 5">Secreted</location>
    </subcellularLocation>
</comment>
<protein>
    <recommendedName>
        <fullName evidence="5">RxLR effector protein</fullName>
    </recommendedName>
</protein>
<dbReference type="InterPro" id="IPR031825">
    <property type="entry name" value="RXLR"/>
</dbReference>
<dbReference type="AlphaFoldDB" id="A0A0W8DYQ9"/>
<dbReference type="EMBL" id="LNFO01000405">
    <property type="protein sequence ID" value="KUG01203.1"/>
    <property type="molecule type" value="Genomic_DNA"/>
</dbReference>
<dbReference type="Gene3D" id="1.10.10.2460">
    <property type="match status" value="1"/>
</dbReference>
<organism evidence="6 7">
    <name type="scientific">Phytophthora nicotianae</name>
    <name type="common">Potato buckeye rot agent</name>
    <name type="synonym">Phytophthora parasitica</name>
    <dbReference type="NCBI Taxonomy" id="4792"/>
    <lineage>
        <taxon>Eukaryota</taxon>
        <taxon>Sar</taxon>
        <taxon>Stramenopiles</taxon>
        <taxon>Oomycota</taxon>
        <taxon>Peronosporomycetes</taxon>
        <taxon>Peronosporales</taxon>
        <taxon>Peronosporaceae</taxon>
        <taxon>Phytophthora</taxon>
    </lineage>
</organism>
<evidence type="ECO:0000256" key="4">
    <source>
        <dbReference type="ARBA" id="ARBA00022729"/>
    </source>
</evidence>
<keyword evidence="3 5" id="KW-0964">Secreted</keyword>
<evidence type="ECO:0000313" key="6">
    <source>
        <dbReference type="EMBL" id="KUG01203.1"/>
    </source>
</evidence>
<reference evidence="6 7" key="1">
    <citation type="submission" date="2015-11" db="EMBL/GenBank/DDBJ databases">
        <title>Genomes and virulence difference between two physiological races of Phytophthora nicotianae.</title>
        <authorList>
            <person name="Liu H."/>
            <person name="Ma X."/>
            <person name="Yu H."/>
            <person name="Fang D."/>
            <person name="Li Y."/>
            <person name="Wang X."/>
            <person name="Wang W."/>
            <person name="Dong Y."/>
            <person name="Xiao B."/>
        </authorList>
    </citation>
    <scope>NUCLEOTIDE SEQUENCE [LARGE SCALE GENOMIC DNA]</scope>
    <source>
        <strain evidence="7">race 0</strain>
    </source>
</reference>
<sequence>MERLEFIPQVAVSSSSSTVGRSSSVFPSIQDPATMHLSSTLLAVSAFALLASANTLTIDSGKSVISTIQQPDSNKFIHTSKANESKRSLRLRETDHIRDDAPDEEERTGLDRAKMLSDKTYRKQVFAQWLNNNYSSMTVFDILDVSNFEQYRRLYNKYAKLHKSSGNYP</sequence>
<evidence type="ECO:0000256" key="2">
    <source>
        <dbReference type="ARBA" id="ARBA00010400"/>
    </source>
</evidence>
<comment type="similarity">
    <text evidence="2 5">Belongs to the RxLR effector family.</text>
</comment>
<dbReference type="OrthoDB" id="145322at2759"/>
<comment type="function">
    <text evidence="5">Effector that suppresses plant defense responses during pathogen infection.</text>
</comment>
<gene>
    <name evidence="6" type="ORF">AM587_10006426</name>
</gene>
<name>A0A0W8DYQ9_PHYNI</name>
<dbReference type="GO" id="GO:0005576">
    <property type="term" value="C:extracellular region"/>
    <property type="evidence" value="ECO:0007669"/>
    <property type="project" value="UniProtKB-SubCell"/>
</dbReference>
<evidence type="ECO:0000313" key="7">
    <source>
        <dbReference type="Proteomes" id="UP000052943"/>
    </source>
</evidence>
<proteinExistence type="inferred from homology"/>